<feature type="signal peptide" evidence="1">
    <location>
        <begin position="1"/>
        <end position="21"/>
    </location>
</feature>
<gene>
    <name evidence="2" type="ORF">QE440_001149</name>
</gene>
<dbReference type="EMBL" id="JAVJAF010000001">
    <property type="protein sequence ID" value="MDR6233408.1"/>
    <property type="molecule type" value="Genomic_DNA"/>
</dbReference>
<reference evidence="2" key="1">
    <citation type="submission" date="2023-08" db="EMBL/GenBank/DDBJ databases">
        <title>Functional and genomic diversity of the sorghum phyllosphere microbiome.</title>
        <authorList>
            <person name="Shade A."/>
        </authorList>
    </citation>
    <scope>NUCLEOTIDE SEQUENCE</scope>
    <source>
        <strain evidence="2">SORGH_AS_0201</strain>
    </source>
</reference>
<dbReference type="AlphaFoldDB" id="A0AAJ2BV07"/>
<evidence type="ECO:0000256" key="1">
    <source>
        <dbReference type="SAM" id="SignalP"/>
    </source>
</evidence>
<keyword evidence="1" id="KW-0732">Signal</keyword>
<dbReference type="RefSeq" id="WP_309756257.1">
    <property type="nucleotide sequence ID" value="NZ_JAVJAF010000001.1"/>
</dbReference>
<dbReference type="SUPFAM" id="SSF54427">
    <property type="entry name" value="NTF2-like"/>
    <property type="match status" value="1"/>
</dbReference>
<sequence>MPRWLLCSPLLLLPFATVALAASAERAPRSCSQELGQQPAQALADTCRALSPATRPPCNAANSCALIQDEIARSCALFGDAEAAKQSGCGPLPSSAEAAAAVVQRYYRALDARDYGTAWQQWGDDGQPGNSYERFHQGYAKTRDVRVTLGQPGPVEGAAGSLYVSVPVTVKARLDDGTRQTFTGSYQVRRVNDVDGASAEQRRWHLDSAKLRLQR</sequence>
<accession>A0AAJ2BV07</accession>
<evidence type="ECO:0000313" key="2">
    <source>
        <dbReference type="EMBL" id="MDR6233408.1"/>
    </source>
</evidence>
<evidence type="ECO:0008006" key="4">
    <source>
        <dbReference type="Google" id="ProtNLM"/>
    </source>
</evidence>
<organism evidence="2 3">
    <name type="scientific">Pseudomonas oryzihabitans</name>
    <dbReference type="NCBI Taxonomy" id="47885"/>
    <lineage>
        <taxon>Bacteria</taxon>
        <taxon>Pseudomonadati</taxon>
        <taxon>Pseudomonadota</taxon>
        <taxon>Gammaproteobacteria</taxon>
        <taxon>Pseudomonadales</taxon>
        <taxon>Pseudomonadaceae</taxon>
        <taxon>Pseudomonas</taxon>
    </lineage>
</organism>
<dbReference type="Proteomes" id="UP001268036">
    <property type="component" value="Unassembled WGS sequence"/>
</dbReference>
<name>A0AAJ2BV07_9PSED</name>
<evidence type="ECO:0000313" key="3">
    <source>
        <dbReference type="Proteomes" id="UP001268036"/>
    </source>
</evidence>
<proteinExistence type="predicted"/>
<dbReference type="InterPro" id="IPR032710">
    <property type="entry name" value="NTF2-like_dom_sf"/>
</dbReference>
<comment type="caution">
    <text evidence="2">The sequence shown here is derived from an EMBL/GenBank/DDBJ whole genome shotgun (WGS) entry which is preliminary data.</text>
</comment>
<feature type="chain" id="PRO_5042536170" description="Lipoprotein" evidence="1">
    <location>
        <begin position="22"/>
        <end position="215"/>
    </location>
</feature>
<protein>
    <recommendedName>
        <fullName evidence="4">Lipoprotein</fullName>
    </recommendedName>
</protein>